<sequence>MRTFDAQPGEYGQVPEVSHADRVRAALRMRSWQLKTYAQAAGQLNAAGILTATGKQWTTGNLRAYTRRHGIPRHECPDHPPPLWDGSPERALENTPSYEAIVRCIEHGSLAQHAALRQRIRREPAVRALVRRVSEDNLNHPYDAFSYGFWFQYAKHA</sequence>
<dbReference type="AlphaFoldDB" id="A0A6B1DVR4"/>
<comment type="caution">
    <text evidence="1">The sequence shown here is derived from an EMBL/GenBank/DDBJ whole genome shotgun (WGS) entry which is preliminary data.</text>
</comment>
<reference evidence="1" key="1">
    <citation type="submission" date="2019-09" db="EMBL/GenBank/DDBJ databases">
        <title>Characterisation of the sponge microbiome using genome-centric metagenomics.</title>
        <authorList>
            <person name="Engelberts J.P."/>
            <person name="Robbins S.J."/>
            <person name="De Goeij J.M."/>
            <person name="Aranda M."/>
            <person name="Bell S.C."/>
            <person name="Webster N.S."/>
        </authorList>
    </citation>
    <scope>NUCLEOTIDE SEQUENCE</scope>
    <source>
        <strain evidence="1">SB0662_bin_9</strain>
    </source>
</reference>
<accession>A0A6B1DVR4</accession>
<proteinExistence type="predicted"/>
<name>A0A6B1DVR4_9CHLR</name>
<gene>
    <name evidence="1" type="ORF">F4Y08_11095</name>
</gene>
<organism evidence="1">
    <name type="scientific">Caldilineaceae bacterium SB0662_bin_9</name>
    <dbReference type="NCBI Taxonomy" id="2605258"/>
    <lineage>
        <taxon>Bacteria</taxon>
        <taxon>Bacillati</taxon>
        <taxon>Chloroflexota</taxon>
        <taxon>Caldilineae</taxon>
        <taxon>Caldilineales</taxon>
        <taxon>Caldilineaceae</taxon>
    </lineage>
</organism>
<evidence type="ECO:0000313" key="1">
    <source>
        <dbReference type="EMBL" id="MYD90865.1"/>
    </source>
</evidence>
<protein>
    <submittedName>
        <fullName evidence="1">Uncharacterized protein</fullName>
    </submittedName>
</protein>
<dbReference type="EMBL" id="VXPY01000079">
    <property type="protein sequence ID" value="MYD90865.1"/>
    <property type="molecule type" value="Genomic_DNA"/>
</dbReference>